<organism evidence="1 2">
    <name type="scientific">Choiromyces venosus 120613-1</name>
    <dbReference type="NCBI Taxonomy" id="1336337"/>
    <lineage>
        <taxon>Eukaryota</taxon>
        <taxon>Fungi</taxon>
        <taxon>Dikarya</taxon>
        <taxon>Ascomycota</taxon>
        <taxon>Pezizomycotina</taxon>
        <taxon>Pezizomycetes</taxon>
        <taxon>Pezizales</taxon>
        <taxon>Tuberaceae</taxon>
        <taxon>Choiromyces</taxon>
    </lineage>
</organism>
<proteinExistence type="predicted"/>
<accession>A0A3N4J785</accession>
<name>A0A3N4J785_9PEZI</name>
<protein>
    <submittedName>
        <fullName evidence="1">Uncharacterized protein</fullName>
    </submittedName>
</protein>
<reference evidence="1 2" key="1">
    <citation type="journal article" date="2018" name="Nat. Ecol. Evol.">
        <title>Pezizomycetes genomes reveal the molecular basis of ectomycorrhizal truffle lifestyle.</title>
        <authorList>
            <person name="Murat C."/>
            <person name="Payen T."/>
            <person name="Noel B."/>
            <person name="Kuo A."/>
            <person name="Morin E."/>
            <person name="Chen J."/>
            <person name="Kohler A."/>
            <person name="Krizsan K."/>
            <person name="Balestrini R."/>
            <person name="Da Silva C."/>
            <person name="Montanini B."/>
            <person name="Hainaut M."/>
            <person name="Levati E."/>
            <person name="Barry K.W."/>
            <person name="Belfiori B."/>
            <person name="Cichocki N."/>
            <person name="Clum A."/>
            <person name="Dockter R.B."/>
            <person name="Fauchery L."/>
            <person name="Guy J."/>
            <person name="Iotti M."/>
            <person name="Le Tacon F."/>
            <person name="Lindquist E.A."/>
            <person name="Lipzen A."/>
            <person name="Malagnac F."/>
            <person name="Mello A."/>
            <person name="Molinier V."/>
            <person name="Miyauchi S."/>
            <person name="Poulain J."/>
            <person name="Riccioni C."/>
            <person name="Rubini A."/>
            <person name="Sitrit Y."/>
            <person name="Splivallo R."/>
            <person name="Traeger S."/>
            <person name="Wang M."/>
            <person name="Zifcakova L."/>
            <person name="Wipf D."/>
            <person name="Zambonelli A."/>
            <person name="Paolocci F."/>
            <person name="Nowrousian M."/>
            <person name="Ottonello S."/>
            <person name="Baldrian P."/>
            <person name="Spatafora J.W."/>
            <person name="Henrissat B."/>
            <person name="Nagy L.G."/>
            <person name="Aury J.M."/>
            <person name="Wincker P."/>
            <person name="Grigoriev I.V."/>
            <person name="Bonfante P."/>
            <person name="Martin F.M."/>
        </authorList>
    </citation>
    <scope>NUCLEOTIDE SEQUENCE [LARGE SCALE GENOMIC DNA]</scope>
    <source>
        <strain evidence="1 2">120613-1</strain>
    </source>
</reference>
<evidence type="ECO:0000313" key="1">
    <source>
        <dbReference type="EMBL" id="RPA94056.1"/>
    </source>
</evidence>
<dbReference type="Proteomes" id="UP000276215">
    <property type="component" value="Unassembled WGS sequence"/>
</dbReference>
<dbReference type="EMBL" id="ML120443">
    <property type="protein sequence ID" value="RPA94056.1"/>
    <property type="molecule type" value="Genomic_DNA"/>
</dbReference>
<sequence>MSLLIPTSLQSLRAVDRNIENTAGLQTTTSGGVISEKIWLWDIETGMIQDC</sequence>
<dbReference type="AlphaFoldDB" id="A0A3N4J785"/>
<evidence type="ECO:0000313" key="2">
    <source>
        <dbReference type="Proteomes" id="UP000276215"/>
    </source>
</evidence>
<keyword evidence="2" id="KW-1185">Reference proteome</keyword>
<gene>
    <name evidence="1" type="ORF">L873DRAFT_1814979</name>
</gene>